<dbReference type="GO" id="GO:0006260">
    <property type="term" value="P:DNA replication"/>
    <property type="evidence" value="ECO:0007669"/>
    <property type="project" value="InterPro"/>
</dbReference>
<reference evidence="1 2" key="1">
    <citation type="submission" date="2018-06" db="EMBL/GenBank/DDBJ databases">
        <authorList>
            <consortium name="GenomeTrakr: Next Generation Sequencing Network for Food Pathogen Tracability"/>
        </authorList>
    </citation>
    <scope>NUCLEOTIDE SEQUENCE [LARGE SCALE GENOMIC DNA]</scope>
    <source>
        <strain evidence="1 2">NYAG13B12507-5</strain>
    </source>
</reference>
<comment type="caution">
    <text evidence="1">The sequence shown here is derived from an EMBL/GenBank/DDBJ whole genome shotgun (WGS) entry which is preliminary data.</text>
</comment>
<dbReference type="GO" id="GO:0008270">
    <property type="term" value="F:zinc ion binding"/>
    <property type="evidence" value="ECO:0007669"/>
    <property type="project" value="InterPro"/>
</dbReference>
<dbReference type="EMBL" id="AAAPCR010000015">
    <property type="protein sequence ID" value="EAD8147128.1"/>
    <property type="molecule type" value="Genomic_DNA"/>
</dbReference>
<organism evidence="1 2">
    <name type="scientific">Listeria monocytogenes</name>
    <dbReference type="NCBI Taxonomy" id="1639"/>
    <lineage>
        <taxon>Bacteria</taxon>
        <taxon>Bacillati</taxon>
        <taxon>Bacillota</taxon>
        <taxon>Bacilli</taxon>
        <taxon>Bacillales</taxon>
        <taxon>Listeriaceae</taxon>
        <taxon>Listeria</taxon>
    </lineage>
</organism>
<proteinExistence type="predicted"/>
<protein>
    <recommendedName>
        <fullName evidence="3">DNA primase</fullName>
    </recommendedName>
</protein>
<dbReference type="Gene3D" id="3.40.1360.10">
    <property type="match status" value="1"/>
</dbReference>
<dbReference type="SUPFAM" id="SSF56731">
    <property type="entry name" value="DNA primase core"/>
    <property type="match status" value="1"/>
</dbReference>
<dbReference type="GO" id="GO:0003677">
    <property type="term" value="F:DNA binding"/>
    <property type="evidence" value="ECO:0007669"/>
    <property type="project" value="InterPro"/>
</dbReference>
<name>A0A9P1UGP8_LISMN</name>
<gene>
    <name evidence="1" type="ORF">CD20_13680</name>
</gene>
<dbReference type="Proteomes" id="UP000371553">
    <property type="component" value="Unassembled WGS sequence"/>
</dbReference>
<evidence type="ECO:0000313" key="1">
    <source>
        <dbReference type="EMBL" id="EAD8147128.1"/>
    </source>
</evidence>
<dbReference type="AlphaFoldDB" id="A0A9P1UGP8"/>
<dbReference type="Pfam" id="PF13155">
    <property type="entry name" value="Toprim_2"/>
    <property type="match status" value="1"/>
</dbReference>
<dbReference type="Gene3D" id="3.90.580.10">
    <property type="entry name" value="Zinc finger, CHC2-type domain"/>
    <property type="match status" value="1"/>
</dbReference>
<evidence type="ECO:0008006" key="3">
    <source>
        <dbReference type="Google" id="ProtNLM"/>
    </source>
</evidence>
<dbReference type="InterPro" id="IPR036977">
    <property type="entry name" value="DNA_primase_Znf_CHC2"/>
</dbReference>
<dbReference type="CDD" id="cd01029">
    <property type="entry name" value="TOPRIM_primases"/>
    <property type="match status" value="1"/>
</dbReference>
<dbReference type="InterPro" id="IPR034154">
    <property type="entry name" value="TOPRIM_DnaG/twinkle"/>
</dbReference>
<dbReference type="SUPFAM" id="SSF57783">
    <property type="entry name" value="Zinc beta-ribbon"/>
    <property type="match status" value="1"/>
</dbReference>
<evidence type="ECO:0000313" key="2">
    <source>
        <dbReference type="Proteomes" id="UP000371553"/>
    </source>
</evidence>
<dbReference type="RefSeq" id="WP_069027316.1">
    <property type="nucleotide sequence ID" value="NZ_CP025222.1"/>
</dbReference>
<sequence length="298" mass="33585">MIVIDISENVLHVDIIEELGQYDWEHARWTEGKLIAASPFREDNRPSFFVNLQTGVWSDSGAVDVSKTKGNFVWLLALLKGWSYSMTADWLEEKYGFPDLEQLKIKPAIQTLEKSTEIIALSGFECLKPSEYLEKRGLTKSVQQRYGVGGDSKKAVMPWRTKDGKVANVKYRRADKKEFWYENEATSLNELVFGLDVAKRERSATVAVCEAEIDAMSWCLLDADVVGIAVGSSVMSEQQMELIKRLNVTKIILGGDNDEKGALLNKQAKHAFGGLFRLEYAEYAPFKDANEKLLNISN</sequence>
<accession>A0A9P1UGP8</accession>